<dbReference type="KEGG" id="ome:OLMES_0038"/>
<evidence type="ECO:0000256" key="9">
    <source>
        <dbReference type="HAMAP-Rule" id="MF_01852"/>
    </source>
</evidence>
<protein>
    <recommendedName>
        <fullName evidence="9">Threonylcarbamoyl-AMP synthase</fullName>
        <shortName evidence="9">TC-AMP synthase</shortName>
        <ecNumber evidence="9">2.7.7.87</ecNumber>
    </recommendedName>
    <alternativeName>
        <fullName evidence="9">L-threonylcarbamoyladenylate synthase</fullName>
    </alternativeName>
    <alternativeName>
        <fullName evidence="9">t(6)A37 threonylcarbamoyladenosine biosynthesis protein TsaC</fullName>
    </alternativeName>
    <alternativeName>
        <fullName evidence="9">tRNA threonylcarbamoyladenosine biosynthesis protein TsaC</fullName>
    </alternativeName>
</protein>
<feature type="domain" description="YrdC-like" evidence="10">
    <location>
        <begin position="3"/>
        <end position="183"/>
    </location>
</feature>
<comment type="similarity">
    <text evidence="9">Belongs to the SUA5 family. TsaC subfamily.</text>
</comment>
<keyword evidence="2 9" id="KW-0963">Cytoplasm</keyword>
<evidence type="ECO:0000256" key="3">
    <source>
        <dbReference type="ARBA" id="ARBA00022679"/>
    </source>
</evidence>
<comment type="subcellular location">
    <subcellularLocation>
        <location evidence="1 9">Cytoplasm</location>
    </subcellularLocation>
</comment>
<dbReference type="RefSeq" id="WP_087459381.1">
    <property type="nucleotide sequence ID" value="NZ_CP021425.1"/>
</dbReference>
<evidence type="ECO:0000256" key="5">
    <source>
        <dbReference type="ARBA" id="ARBA00022695"/>
    </source>
</evidence>
<dbReference type="InterPro" id="IPR006070">
    <property type="entry name" value="Sua5-like_dom"/>
</dbReference>
<keyword evidence="4 9" id="KW-0819">tRNA processing</keyword>
<comment type="function">
    <text evidence="9">Required for the formation of a threonylcarbamoyl group on adenosine at position 37 (t(6)A37) in tRNAs that read codons beginning with adenine. Catalyzes the conversion of L-threonine, HCO(3)(-)/CO(2) and ATP to give threonylcarbamoyl-AMP (TC-AMP) as the acyladenylate intermediate, with the release of diphosphate.</text>
</comment>
<sequence>MSEIHISKAVNTLKTGGVIAYPTEAVWGLGCNPYDKQAFQTILTLKGRPLEKGVILISGVKAHFAQLLEPLTEAQRALVESHWPGPTTFLLPDSMGLPSWIKGRFSTVACRFTQHPLVGEVTRRFGAPIVSTSANPGGRPPARSSFQVRRYFTDQLDYILPGQTSNLQSPSQIIDLRTGKRLR</sequence>
<dbReference type="InterPro" id="IPR023535">
    <property type="entry name" value="TC-AMP_synthase"/>
</dbReference>
<reference evidence="11 12" key="1">
    <citation type="submission" date="2017-05" db="EMBL/GenBank/DDBJ databases">
        <title>Genomic insights into alkan degradation activity of Oleiphilus messinensis.</title>
        <authorList>
            <person name="Kozyavkin S.A."/>
            <person name="Slesarev A.I."/>
            <person name="Golyshin P.N."/>
            <person name="Korzhenkov A."/>
            <person name="Golyshina O.N."/>
            <person name="Toshchakov S.V."/>
        </authorList>
    </citation>
    <scope>NUCLEOTIDE SEQUENCE [LARGE SCALE GENOMIC DNA]</scope>
    <source>
        <strain evidence="11 12">ME102</strain>
    </source>
</reference>
<keyword evidence="3 9" id="KW-0808">Transferase</keyword>
<proteinExistence type="inferred from homology"/>
<accession>A0A1Y0I115</accession>
<dbReference type="OrthoDB" id="9814580at2"/>
<evidence type="ECO:0000256" key="2">
    <source>
        <dbReference type="ARBA" id="ARBA00022490"/>
    </source>
</evidence>
<dbReference type="GO" id="GO:0002949">
    <property type="term" value="P:tRNA threonylcarbamoyladenosine modification"/>
    <property type="evidence" value="ECO:0007669"/>
    <property type="project" value="UniProtKB-UniRule"/>
</dbReference>
<dbReference type="GO" id="GO:0005524">
    <property type="term" value="F:ATP binding"/>
    <property type="evidence" value="ECO:0007669"/>
    <property type="project" value="UniProtKB-UniRule"/>
</dbReference>
<dbReference type="PANTHER" id="PTHR17490:SF18">
    <property type="entry name" value="THREONYLCARBAMOYL-AMP SYNTHASE"/>
    <property type="match status" value="1"/>
</dbReference>
<dbReference type="NCBIfam" id="TIGR00057">
    <property type="entry name" value="L-threonylcarbamoyladenylate synthase"/>
    <property type="match status" value="1"/>
</dbReference>
<evidence type="ECO:0000256" key="1">
    <source>
        <dbReference type="ARBA" id="ARBA00004496"/>
    </source>
</evidence>
<dbReference type="GO" id="GO:0000049">
    <property type="term" value="F:tRNA binding"/>
    <property type="evidence" value="ECO:0007669"/>
    <property type="project" value="TreeGrafter"/>
</dbReference>
<dbReference type="PROSITE" id="PS51163">
    <property type="entry name" value="YRDC"/>
    <property type="match status" value="1"/>
</dbReference>
<dbReference type="GO" id="GO:0061710">
    <property type="term" value="F:L-threonylcarbamoyladenylate synthase"/>
    <property type="evidence" value="ECO:0007669"/>
    <property type="project" value="UniProtKB-EC"/>
</dbReference>
<evidence type="ECO:0000256" key="6">
    <source>
        <dbReference type="ARBA" id="ARBA00022741"/>
    </source>
</evidence>
<dbReference type="Pfam" id="PF01300">
    <property type="entry name" value="Sua5_yciO_yrdC"/>
    <property type="match status" value="1"/>
</dbReference>
<keyword evidence="6 9" id="KW-0547">Nucleotide-binding</keyword>
<dbReference type="GO" id="GO:0005737">
    <property type="term" value="C:cytoplasm"/>
    <property type="evidence" value="ECO:0007669"/>
    <property type="project" value="UniProtKB-SubCell"/>
</dbReference>
<dbReference type="HAMAP" id="MF_01852">
    <property type="entry name" value="TsaC"/>
    <property type="match status" value="1"/>
</dbReference>
<evidence type="ECO:0000259" key="10">
    <source>
        <dbReference type="PROSITE" id="PS51163"/>
    </source>
</evidence>
<evidence type="ECO:0000313" key="12">
    <source>
        <dbReference type="Proteomes" id="UP000196027"/>
    </source>
</evidence>
<keyword evidence="5 9" id="KW-0548">Nucleotidyltransferase</keyword>
<evidence type="ECO:0000313" key="11">
    <source>
        <dbReference type="EMBL" id="ARU54147.1"/>
    </source>
</evidence>
<dbReference type="SUPFAM" id="SSF55821">
    <property type="entry name" value="YrdC/RibB"/>
    <property type="match status" value="1"/>
</dbReference>
<dbReference type="AlphaFoldDB" id="A0A1Y0I115"/>
<dbReference type="InterPro" id="IPR050156">
    <property type="entry name" value="TC-AMP_synthase_SUA5"/>
</dbReference>
<gene>
    <name evidence="9 11" type="primary">tsaC</name>
    <name evidence="11" type="ORF">OLMES_0038</name>
</gene>
<dbReference type="GO" id="GO:0003725">
    <property type="term" value="F:double-stranded RNA binding"/>
    <property type="evidence" value="ECO:0007669"/>
    <property type="project" value="InterPro"/>
</dbReference>
<dbReference type="EMBL" id="CP021425">
    <property type="protein sequence ID" value="ARU54147.1"/>
    <property type="molecule type" value="Genomic_DNA"/>
</dbReference>
<dbReference type="GO" id="GO:0006450">
    <property type="term" value="P:regulation of translational fidelity"/>
    <property type="evidence" value="ECO:0007669"/>
    <property type="project" value="TreeGrafter"/>
</dbReference>
<evidence type="ECO:0000256" key="8">
    <source>
        <dbReference type="ARBA" id="ARBA00048366"/>
    </source>
</evidence>
<organism evidence="11 12">
    <name type="scientific">Oleiphilus messinensis</name>
    <dbReference type="NCBI Taxonomy" id="141451"/>
    <lineage>
        <taxon>Bacteria</taxon>
        <taxon>Pseudomonadati</taxon>
        <taxon>Pseudomonadota</taxon>
        <taxon>Gammaproteobacteria</taxon>
        <taxon>Oceanospirillales</taxon>
        <taxon>Oleiphilaceae</taxon>
        <taxon>Oleiphilus</taxon>
    </lineage>
</organism>
<evidence type="ECO:0000256" key="4">
    <source>
        <dbReference type="ARBA" id="ARBA00022694"/>
    </source>
</evidence>
<dbReference type="EC" id="2.7.7.87" evidence="9"/>
<keyword evidence="12" id="KW-1185">Reference proteome</keyword>
<dbReference type="Proteomes" id="UP000196027">
    <property type="component" value="Chromosome"/>
</dbReference>
<dbReference type="PANTHER" id="PTHR17490">
    <property type="entry name" value="SUA5"/>
    <property type="match status" value="1"/>
</dbReference>
<keyword evidence="7 9" id="KW-0067">ATP-binding</keyword>
<comment type="catalytic activity">
    <reaction evidence="8 9">
        <text>L-threonine + hydrogencarbonate + ATP = L-threonylcarbamoyladenylate + diphosphate + H2O</text>
        <dbReference type="Rhea" id="RHEA:36407"/>
        <dbReference type="ChEBI" id="CHEBI:15377"/>
        <dbReference type="ChEBI" id="CHEBI:17544"/>
        <dbReference type="ChEBI" id="CHEBI:30616"/>
        <dbReference type="ChEBI" id="CHEBI:33019"/>
        <dbReference type="ChEBI" id="CHEBI:57926"/>
        <dbReference type="ChEBI" id="CHEBI:73682"/>
        <dbReference type="EC" id="2.7.7.87"/>
    </reaction>
</comment>
<dbReference type="Gene3D" id="3.90.870.10">
    <property type="entry name" value="DHBP synthase"/>
    <property type="match status" value="1"/>
</dbReference>
<evidence type="ECO:0000256" key="7">
    <source>
        <dbReference type="ARBA" id="ARBA00022840"/>
    </source>
</evidence>
<dbReference type="InterPro" id="IPR017945">
    <property type="entry name" value="DHBP_synth_RibB-like_a/b_dom"/>
</dbReference>
<name>A0A1Y0I115_9GAMM</name>